<evidence type="ECO:0000313" key="2">
    <source>
        <dbReference type="Proteomes" id="UP001596328"/>
    </source>
</evidence>
<organism evidence="1 2">
    <name type="scientific">Halobium palmae</name>
    <dbReference type="NCBI Taxonomy" id="1776492"/>
    <lineage>
        <taxon>Archaea</taxon>
        <taxon>Methanobacteriati</taxon>
        <taxon>Methanobacteriota</taxon>
        <taxon>Stenosarchaea group</taxon>
        <taxon>Halobacteria</taxon>
        <taxon>Halobacteriales</taxon>
        <taxon>Haloferacaceae</taxon>
        <taxon>Halobium</taxon>
    </lineage>
</organism>
<comment type="caution">
    <text evidence="1">The sequence shown here is derived from an EMBL/GenBank/DDBJ whole genome shotgun (WGS) entry which is preliminary data.</text>
</comment>
<proteinExistence type="predicted"/>
<gene>
    <name evidence="1" type="ORF">ACFQE1_11780</name>
</gene>
<sequence>MLAEREAISEIDLNPVLATADGAVALDALVVLGGDGDE</sequence>
<reference evidence="1 2" key="1">
    <citation type="journal article" date="2019" name="Int. J. Syst. Evol. Microbiol.">
        <title>The Global Catalogue of Microorganisms (GCM) 10K type strain sequencing project: providing services to taxonomists for standard genome sequencing and annotation.</title>
        <authorList>
            <consortium name="The Broad Institute Genomics Platform"/>
            <consortium name="The Broad Institute Genome Sequencing Center for Infectious Disease"/>
            <person name="Wu L."/>
            <person name="Ma J."/>
        </authorList>
    </citation>
    <scope>NUCLEOTIDE SEQUENCE [LARGE SCALE GENOMIC DNA]</scope>
    <source>
        <strain evidence="1 2">NBRC 111368</strain>
    </source>
</reference>
<accession>A0ABD5S1L9</accession>
<dbReference type="Gene3D" id="3.30.470.20">
    <property type="entry name" value="ATP-grasp fold, B domain"/>
    <property type="match status" value="1"/>
</dbReference>
<dbReference type="AlphaFoldDB" id="A0ABD5S1L9"/>
<dbReference type="Proteomes" id="UP001596328">
    <property type="component" value="Unassembled WGS sequence"/>
</dbReference>
<evidence type="ECO:0000313" key="1">
    <source>
        <dbReference type="EMBL" id="MFC6725038.1"/>
    </source>
</evidence>
<name>A0ABD5S1L9_9EURY</name>
<protein>
    <recommendedName>
        <fullName evidence="3">Acetyl-CoA synthetase</fullName>
    </recommendedName>
</protein>
<keyword evidence="2" id="KW-1185">Reference proteome</keyword>
<dbReference type="EMBL" id="JBHSWU010000365">
    <property type="protein sequence ID" value="MFC6725038.1"/>
    <property type="molecule type" value="Genomic_DNA"/>
</dbReference>
<evidence type="ECO:0008006" key="3">
    <source>
        <dbReference type="Google" id="ProtNLM"/>
    </source>
</evidence>